<dbReference type="InterPro" id="IPR001279">
    <property type="entry name" value="Metallo-B-lactamas"/>
</dbReference>
<evidence type="ECO:0000313" key="6">
    <source>
        <dbReference type="Proteomes" id="UP001280581"/>
    </source>
</evidence>
<dbReference type="SUPFAM" id="SSF52540">
    <property type="entry name" value="P-loop containing nucleoside triphosphate hydrolases"/>
    <property type="match status" value="1"/>
</dbReference>
<feature type="compositionally biased region" description="Low complexity" evidence="2">
    <location>
        <begin position="496"/>
        <end position="514"/>
    </location>
</feature>
<evidence type="ECO:0000313" key="5">
    <source>
        <dbReference type="EMBL" id="KAK3208403.1"/>
    </source>
</evidence>
<dbReference type="GO" id="GO:0005737">
    <property type="term" value="C:cytoplasm"/>
    <property type="evidence" value="ECO:0007669"/>
    <property type="project" value="TreeGrafter"/>
</dbReference>
<dbReference type="InterPro" id="IPR056884">
    <property type="entry name" value="NPHP3-like_N"/>
</dbReference>
<dbReference type="Gene3D" id="3.60.15.10">
    <property type="entry name" value="Ribonuclease Z/Hydroxyacylglutathione hydrolase-like"/>
    <property type="match status" value="1"/>
</dbReference>
<feature type="domain" description="Nephrocystin 3-like N-terminal" evidence="4">
    <location>
        <begin position="926"/>
        <end position="1089"/>
    </location>
</feature>
<keyword evidence="6" id="KW-1185">Reference proteome</keyword>
<name>A0AAN6LVH9_9PLEO</name>
<feature type="region of interest" description="Disordered" evidence="2">
    <location>
        <begin position="1"/>
        <end position="35"/>
    </location>
</feature>
<feature type="region of interest" description="Disordered" evidence="2">
    <location>
        <begin position="394"/>
        <end position="447"/>
    </location>
</feature>
<protein>
    <recommendedName>
        <fullName evidence="7">Metallo-beta-lactamase domain-containing protein</fullName>
    </recommendedName>
</protein>
<dbReference type="GO" id="GO:0070292">
    <property type="term" value="P:N-acylphosphatidylethanolamine metabolic process"/>
    <property type="evidence" value="ECO:0007669"/>
    <property type="project" value="TreeGrafter"/>
</dbReference>
<dbReference type="Pfam" id="PF24883">
    <property type="entry name" value="NPHP3_N"/>
    <property type="match status" value="1"/>
</dbReference>
<comment type="caution">
    <text evidence="5">The sequence shown here is derived from an EMBL/GenBank/DDBJ whole genome shotgun (WGS) entry which is preliminary data.</text>
</comment>
<accession>A0AAN6LVH9</accession>
<dbReference type="Pfam" id="PF12706">
    <property type="entry name" value="Lactamase_B_2"/>
    <property type="match status" value="1"/>
</dbReference>
<evidence type="ECO:0000256" key="1">
    <source>
        <dbReference type="ARBA" id="ARBA00022737"/>
    </source>
</evidence>
<feature type="compositionally biased region" description="Polar residues" evidence="2">
    <location>
        <begin position="424"/>
        <end position="438"/>
    </location>
</feature>
<evidence type="ECO:0000256" key="2">
    <source>
        <dbReference type="SAM" id="MobiDB-lite"/>
    </source>
</evidence>
<evidence type="ECO:0008006" key="7">
    <source>
        <dbReference type="Google" id="ProtNLM"/>
    </source>
</evidence>
<proteinExistence type="predicted"/>
<sequence length="1687" mass="191436">MSTTVTALPARRPDSYQDPPAHHVGNPPTSFQNPWPSYSSTTINKILKTRFNSPKNFVPVPTDRVGLVTVRKPDFGVDKDGLKATWIGHASFLIETQKIGGTQRGMRILLDPVWSERMGPYGMVGPVRFTPTPCMLDDLPEIDAVCISHDHYDHLDSDTLKKLNAKSNGKLKFFCGLGVKKVLTGLGVGIRAEQVAELDWWDSVRIDSTDAGSIELVCTPAQHRSGRTPWNFDGTLWCSWIIKDSLENGKKLFFAGDTGYCHVTSDDEPTHHNAPYPPCPAFSDIGALYGPFDLALLPIGCFQPRSLLSGQHSSPEDSVAIHKDVRSKKSIGMHYGTIRGGISINYEPVTEPTRRFKKAAEADGLQWGEEIGLCDIALVSVVYMTSELDPEPWDYIDSPSTMPPTIEEQSQNLEAQAAHPEPEATTNTKRTELPSTAKPNPVPQFKRIDTMDSINSEGIDLFRHSGLDPLSFEDEFLEPHRHSRTARRMPPPPRPHIYSSSPPRRSLRSPSTPLLNSSTTLLNHLNHDGIVDLPWPGKSSIYLTTFPFSDKDVQEWVWILRSGVEEQFIQKHIESFDEDGGSEDEWYPSDRRIRIHRPNRVRRERSPFYDDTADIPSVYLSRALDPEIISEEEEKDFTYVVVNSGASKMDPLAGLSVACNVMQVIQFSVETLAIFRQMKEGALPDPYIQANSRSLLDTTNRLKQTLNTPAIANGIPSDAALLQVCNKLVVVVAALNDQSQKVIPQPGASKVKVFGKTLKYQLRHKSKIDKMAQQLDRLQSRMQLEILGDLRNTLKDVQGDISLRLQNMDQDLQRFYTLVVAGHTRLEELVNRESGHIKDTITKEAQKTREDTTQHAQDIENLIKGTKEEQINTAAYQRFLESFRFPQFNARRNMISDSHNKTSEWVFESPGNDLDQNTRTHPWYSFPDWLRAGKGIYWISGKAGAGKSTLFKFLLEHPKTREILAERNPKTTIISAFIWSVGTPMQKTLRGVLCTLLYEMFDQRIDLYSFMSTSQSVRFGSKKEHSDWSLKELETLFLSAVNNSAYPFCVFIDGLDEVDRSKPAEITTLMNWLERTATLENIKICASSRPETIFENRLHIYPHLRVQDLTAGDIRRYVSDSLDQLDLKVGVSLNEWHTLIDQIVRKAEGVFLWVHLVVEHIRTDIEFSSGWVTLKQRVDKLPSDLHSMYEMMWKRRNGDSDIYRAETAFYLNSLVAEHSQFGGKLFEQMLEWNLNVQQMILQGGVPVSDGFILEECSRFNVNVSARCGGLVASNGRLLPTQLPQTANKRKELFSDLYYIDLTFIHRSATEFLLETDMGFEILRYDDASALDHHHRRFGALLCSNMIFGSSMSIQEAAYLMSPFSLGLKDRLLYTTALDLLVCTYGRILEWRSPTSGSDEAEIRHMDGAITTRLAMDWFQEQFSDRLSELSPEDQHFMKKKILLSTCTDRGPWVTRRQLDIMAEASIKQIFLKEGDPLHKHAQISARPTTHESETHSPKIMMIMGLTTDEHYKISDIFSKIIHSDETFKDVSELPGILLRSVRKRSNGPDEEIIYEDYQESSEEVKNFSLCEFYDNLEETELNAKDTIAYLVKEGHLSPQALENEDPLKVLVTKSLPDISIADHRIIDWSFKPQYKSFSNANIEAIKAEENAGNSMAIAPTHGGMLFTKAQHQMCQNWNSQPYIDLDY</sequence>
<dbReference type="GO" id="GO:0070290">
    <property type="term" value="F:N-acylphosphatidylethanolamine-specific phospholipase D activity"/>
    <property type="evidence" value="ECO:0007669"/>
    <property type="project" value="TreeGrafter"/>
</dbReference>
<dbReference type="GO" id="GO:0070291">
    <property type="term" value="P:N-acylethanolamine metabolic process"/>
    <property type="evidence" value="ECO:0007669"/>
    <property type="project" value="TreeGrafter"/>
</dbReference>
<feature type="domain" description="Metallo-beta-lactamase" evidence="3">
    <location>
        <begin position="107"/>
        <end position="335"/>
    </location>
</feature>
<keyword evidence="1" id="KW-0677">Repeat</keyword>
<dbReference type="InterPro" id="IPR027417">
    <property type="entry name" value="P-loop_NTPase"/>
</dbReference>
<gene>
    <name evidence="5" type="ORF">GRF29_77g665063</name>
</gene>
<reference evidence="5 6" key="1">
    <citation type="submission" date="2021-02" db="EMBL/GenBank/DDBJ databases">
        <title>Genome assembly of Pseudopithomyces chartarum.</title>
        <authorList>
            <person name="Jauregui R."/>
            <person name="Singh J."/>
            <person name="Voisey C."/>
        </authorList>
    </citation>
    <scope>NUCLEOTIDE SEQUENCE [LARGE SCALE GENOMIC DNA]</scope>
    <source>
        <strain evidence="5 6">AGR01</strain>
    </source>
</reference>
<evidence type="ECO:0000259" key="3">
    <source>
        <dbReference type="Pfam" id="PF12706"/>
    </source>
</evidence>
<dbReference type="Proteomes" id="UP001280581">
    <property type="component" value="Unassembled WGS sequence"/>
</dbReference>
<organism evidence="5 6">
    <name type="scientific">Pseudopithomyces chartarum</name>
    <dbReference type="NCBI Taxonomy" id="1892770"/>
    <lineage>
        <taxon>Eukaryota</taxon>
        <taxon>Fungi</taxon>
        <taxon>Dikarya</taxon>
        <taxon>Ascomycota</taxon>
        <taxon>Pezizomycotina</taxon>
        <taxon>Dothideomycetes</taxon>
        <taxon>Pleosporomycetidae</taxon>
        <taxon>Pleosporales</taxon>
        <taxon>Massarineae</taxon>
        <taxon>Didymosphaeriaceae</taxon>
        <taxon>Pseudopithomyces</taxon>
    </lineage>
</organism>
<dbReference type="Gene3D" id="3.40.50.300">
    <property type="entry name" value="P-loop containing nucleotide triphosphate hydrolases"/>
    <property type="match status" value="1"/>
</dbReference>
<dbReference type="SUPFAM" id="SSF56281">
    <property type="entry name" value="Metallo-hydrolase/oxidoreductase"/>
    <property type="match status" value="1"/>
</dbReference>
<evidence type="ECO:0000259" key="4">
    <source>
        <dbReference type="Pfam" id="PF24883"/>
    </source>
</evidence>
<dbReference type="PANTHER" id="PTHR15032">
    <property type="entry name" value="N-ACYL-PHOSPHATIDYLETHANOLAMINE-HYDROLYZING PHOSPHOLIPASE D"/>
    <property type="match status" value="1"/>
</dbReference>
<dbReference type="PANTHER" id="PTHR15032:SF4">
    <property type="entry name" value="N-ACYL-PHOSPHATIDYLETHANOLAMINE-HYDROLYZING PHOSPHOLIPASE D"/>
    <property type="match status" value="1"/>
</dbReference>
<dbReference type="InterPro" id="IPR036866">
    <property type="entry name" value="RibonucZ/Hydroxyglut_hydro"/>
</dbReference>
<feature type="region of interest" description="Disordered" evidence="2">
    <location>
        <begin position="480"/>
        <end position="514"/>
    </location>
</feature>
<dbReference type="EMBL" id="WVTA01000007">
    <property type="protein sequence ID" value="KAK3208403.1"/>
    <property type="molecule type" value="Genomic_DNA"/>
</dbReference>